<proteinExistence type="inferred from homology"/>
<dbReference type="AlphaFoldDB" id="A0A0D6R8Q4"/>
<dbReference type="Pfam" id="PF01633">
    <property type="entry name" value="Choline_kinase"/>
    <property type="match status" value="1"/>
</dbReference>
<reference evidence="2" key="1">
    <citation type="submission" date="2015-03" db="EMBL/GenBank/DDBJ databases">
        <title>A transcriptome of Araucaria cunninghamii, an australian fine timber species.</title>
        <authorList>
            <person name="Jing Yi C.J.Y."/>
            <person name="Yin San L.Y.S."/>
            <person name="Abdul Karim S.S."/>
            <person name="Wan Azmi N.N."/>
            <person name="Hercus R.R."/>
            <person name="Croft L.L."/>
        </authorList>
    </citation>
    <scope>NUCLEOTIDE SEQUENCE</scope>
    <source>
        <strain evidence="2">MI0301</strain>
        <tissue evidence="2">Leaf</tissue>
    </source>
</reference>
<comment type="similarity">
    <text evidence="1">Belongs to the choline/ethanolamine kinase family.</text>
</comment>
<sequence>MSGGDDIPEEAYFLLHQLASQWDGVADTKEIILKPLNGSMTNRVYECHWRWREDNAPKKVLVRIYGHGAKLLFDRESEVRAFERMSQLGQGPRLLGRFPSGRLEEFLNARTLSAPDLRDPNISQKIAVKLHEFHNLDIEGSSHPRLWERLSDWLENSRRLSKPGIIEEFQLNGLQAEITKLKTAISKPGERVGFCHNDLQYGNIMIDEKDGNITLIDYEYATYNPVAFDIANHFCEMMADYHTETPHLLHQKKYPDFAERQRFVECYLKASGNEDDCEVEKLIKDIDHYVLASHIHWGLWGILSANVAEIDFDYLGYARERFKLYYQHCFWNEQA</sequence>
<organism evidence="2">
    <name type="scientific">Araucaria cunninghamii</name>
    <name type="common">Hoop pine</name>
    <name type="synonym">Moreton Bay pine</name>
    <dbReference type="NCBI Taxonomy" id="56994"/>
    <lineage>
        <taxon>Eukaryota</taxon>
        <taxon>Viridiplantae</taxon>
        <taxon>Streptophyta</taxon>
        <taxon>Embryophyta</taxon>
        <taxon>Tracheophyta</taxon>
        <taxon>Spermatophyta</taxon>
        <taxon>Pinopsida</taxon>
        <taxon>Pinidae</taxon>
        <taxon>Conifers II</taxon>
        <taxon>Araucariales</taxon>
        <taxon>Araucariaceae</taxon>
        <taxon>Araucaria</taxon>
    </lineage>
</organism>
<dbReference type="Gene3D" id="3.90.1200.10">
    <property type="match status" value="1"/>
</dbReference>
<dbReference type="Gene3D" id="3.30.200.20">
    <property type="entry name" value="Phosphorylase Kinase, domain 1"/>
    <property type="match status" value="1"/>
</dbReference>
<name>A0A0D6R8Q4_ARACU</name>
<dbReference type="GO" id="GO:0004305">
    <property type="term" value="F:ethanolamine kinase activity"/>
    <property type="evidence" value="ECO:0007669"/>
    <property type="project" value="TreeGrafter"/>
</dbReference>
<evidence type="ECO:0000256" key="1">
    <source>
        <dbReference type="ARBA" id="ARBA00038211"/>
    </source>
</evidence>
<dbReference type="PANTHER" id="PTHR22603">
    <property type="entry name" value="CHOLINE/ETHANOALAMINE KINASE"/>
    <property type="match status" value="1"/>
</dbReference>
<protein>
    <recommendedName>
        <fullName evidence="3">Choline kinase N-terminal domain-containing protein</fullName>
    </recommendedName>
</protein>
<dbReference type="SUPFAM" id="SSF56112">
    <property type="entry name" value="Protein kinase-like (PK-like)"/>
    <property type="match status" value="1"/>
</dbReference>
<dbReference type="EMBL" id="GCKF01026655">
    <property type="protein sequence ID" value="JAG98300.1"/>
    <property type="molecule type" value="Transcribed_RNA"/>
</dbReference>
<dbReference type="CDD" id="cd05157">
    <property type="entry name" value="ETNK_euk"/>
    <property type="match status" value="1"/>
</dbReference>
<dbReference type="GO" id="GO:0005737">
    <property type="term" value="C:cytoplasm"/>
    <property type="evidence" value="ECO:0007669"/>
    <property type="project" value="TreeGrafter"/>
</dbReference>
<dbReference type="PANTHER" id="PTHR22603:SF93">
    <property type="entry name" value="RE24176P"/>
    <property type="match status" value="1"/>
</dbReference>
<dbReference type="GO" id="GO:0004103">
    <property type="term" value="F:choline kinase activity"/>
    <property type="evidence" value="ECO:0007669"/>
    <property type="project" value="TreeGrafter"/>
</dbReference>
<evidence type="ECO:0008006" key="3">
    <source>
        <dbReference type="Google" id="ProtNLM"/>
    </source>
</evidence>
<accession>A0A0D6R8Q4</accession>
<dbReference type="GO" id="GO:0006646">
    <property type="term" value="P:phosphatidylethanolamine biosynthetic process"/>
    <property type="evidence" value="ECO:0007669"/>
    <property type="project" value="TreeGrafter"/>
</dbReference>
<evidence type="ECO:0000313" key="2">
    <source>
        <dbReference type="EMBL" id="JAG98300.1"/>
    </source>
</evidence>
<dbReference type="InterPro" id="IPR011009">
    <property type="entry name" value="Kinase-like_dom_sf"/>
</dbReference>